<evidence type="ECO:0000256" key="1">
    <source>
        <dbReference type="SAM" id="Phobius"/>
    </source>
</evidence>
<accession>A0ABU1RSW2</accession>
<dbReference type="Proteomes" id="UP001254759">
    <property type="component" value="Unassembled WGS sequence"/>
</dbReference>
<feature type="transmembrane region" description="Helical" evidence="1">
    <location>
        <begin position="37"/>
        <end position="56"/>
    </location>
</feature>
<keyword evidence="1" id="KW-0812">Transmembrane</keyword>
<reference evidence="2 3" key="1">
    <citation type="submission" date="2023-07" db="EMBL/GenBank/DDBJ databases">
        <title>Sorghum-associated microbial communities from plants grown in Nebraska, USA.</title>
        <authorList>
            <person name="Schachtman D."/>
        </authorList>
    </citation>
    <scope>NUCLEOTIDE SEQUENCE [LARGE SCALE GENOMIC DNA]</scope>
    <source>
        <strain evidence="2 3">BE107</strain>
    </source>
</reference>
<keyword evidence="3" id="KW-1185">Reference proteome</keyword>
<feature type="transmembrane region" description="Helical" evidence="1">
    <location>
        <begin position="178"/>
        <end position="199"/>
    </location>
</feature>
<comment type="caution">
    <text evidence="2">The sequence shown here is derived from an EMBL/GenBank/DDBJ whole genome shotgun (WGS) entry which is preliminary data.</text>
</comment>
<feature type="transmembrane region" description="Helical" evidence="1">
    <location>
        <begin position="145"/>
        <end position="166"/>
    </location>
</feature>
<keyword evidence="1" id="KW-0472">Membrane</keyword>
<evidence type="ECO:0000313" key="2">
    <source>
        <dbReference type="EMBL" id="MDR6841204.1"/>
    </source>
</evidence>
<name>A0ABU1RSW2_9GAMM</name>
<gene>
    <name evidence="2" type="ORF">J2W94_001489</name>
</gene>
<evidence type="ECO:0008006" key="4">
    <source>
        <dbReference type="Google" id="ProtNLM"/>
    </source>
</evidence>
<sequence length="225" mass="25710">MTMPDLSFAQLDIRLRDIPDGPSEILNTPKPYRILNYIGWAGAVTTLLPFVLVRLMTPAMWMITMAQVGFAILLVAWLPMLVRSYGILGWTLWRWREDQVKQLDHDHPHFHAIVVWLSGFSFEALAEHRRTAQLAQRQLSAKLGLLAGGVDRLGILPVLAAVYLFLRNWKDLLSMPGWQMMLGLFLVLLYLIITAGTLMRIRLQLYDTLLSDALERKDVVAKQCQ</sequence>
<organism evidence="2 3">
    <name type="scientific">Pseudoxanthomonas sacheonensis</name>
    <dbReference type="NCBI Taxonomy" id="443615"/>
    <lineage>
        <taxon>Bacteria</taxon>
        <taxon>Pseudomonadati</taxon>
        <taxon>Pseudomonadota</taxon>
        <taxon>Gammaproteobacteria</taxon>
        <taxon>Lysobacterales</taxon>
        <taxon>Lysobacteraceae</taxon>
        <taxon>Pseudoxanthomonas</taxon>
    </lineage>
</organism>
<proteinExistence type="predicted"/>
<protein>
    <recommendedName>
        <fullName evidence="4">Transmembrane protein</fullName>
    </recommendedName>
</protein>
<dbReference type="RefSeq" id="WP_310091784.1">
    <property type="nucleotide sequence ID" value="NZ_JAVDTT010000002.1"/>
</dbReference>
<keyword evidence="1" id="KW-1133">Transmembrane helix</keyword>
<feature type="transmembrane region" description="Helical" evidence="1">
    <location>
        <begin position="68"/>
        <end position="88"/>
    </location>
</feature>
<dbReference type="EMBL" id="JAVDTT010000002">
    <property type="protein sequence ID" value="MDR6841204.1"/>
    <property type="molecule type" value="Genomic_DNA"/>
</dbReference>
<evidence type="ECO:0000313" key="3">
    <source>
        <dbReference type="Proteomes" id="UP001254759"/>
    </source>
</evidence>